<gene>
    <name evidence="2" type="ORF">PCOR1329_LOCUS22592</name>
</gene>
<feature type="region of interest" description="Disordered" evidence="1">
    <location>
        <begin position="331"/>
        <end position="372"/>
    </location>
</feature>
<feature type="region of interest" description="Disordered" evidence="1">
    <location>
        <begin position="107"/>
        <end position="166"/>
    </location>
</feature>
<dbReference type="Proteomes" id="UP001189429">
    <property type="component" value="Unassembled WGS sequence"/>
</dbReference>
<accession>A0ABN9RQA9</accession>
<protein>
    <recommendedName>
        <fullName evidence="4">Rab3 GTPase-activating protein catalytic subunit</fullName>
    </recommendedName>
</protein>
<feature type="compositionally biased region" description="Basic and acidic residues" evidence="1">
    <location>
        <begin position="108"/>
        <end position="139"/>
    </location>
</feature>
<dbReference type="EMBL" id="CAUYUJ010007567">
    <property type="protein sequence ID" value="CAK0821204.1"/>
    <property type="molecule type" value="Genomic_DNA"/>
</dbReference>
<name>A0ABN9RQA9_9DINO</name>
<evidence type="ECO:0000256" key="1">
    <source>
        <dbReference type="SAM" id="MobiDB-lite"/>
    </source>
</evidence>
<keyword evidence="3" id="KW-1185">Reference proteome</keyword>
<comment type="caution">
    <text evidence="2">The sequence shown here is derived from an EMBL/GenBank/DDBJ whole genome shotgun (WGS) entry which is preliminary data.</text>
</comment>
<evidence type="ECO:0000313" key="2">
    <source>
        <dbReference type="EMBL" id="CAK0821204.1"/>
    </source>
</evidence>
<evidence type="ECO:0008006" key="4">
    <source>
        <dbReference type="Google" id="ProtNLM"/>
    </source>
</evidence>
<evidence type="ECO:0000313" key="3">
    <source>
        <dbReference type="Proteomes" id="UP001189429"/>
    </source>
</evidence>
<organism evidence="2 3">
    <name type="scientific">Prorocentrum cordatum</name>
    <dbReference type="NCBI Taxonomy" id="2364126"/>
    <lineage>
        <taxon>Eukaryota</taxon>
        <taxon>Sar</taxon>
        <taxon>Alveolata</taxon>
        <taxon>Dinophyceae</taxon>
        <taxon>Prorocentrales</taxon>
        <taxon>Prorocentraceae</taxon>
        <taxon>Prorocentrum</taxon>
    </lineage>
</organism>
<feature type="non-terminal residue" evidence="2">
    <location>
        <position position="1"/>
    </location>
</feature>
<proteinExistence type="predicted"/>
<sequence>PLRLLEDGIVQTAIENNPMEGTALYKDFLAARFGAKLRFLMAEASGAHGPVNSDERVYFQLSAMGKSFEGRKERLCQNTQDLFNFGLAWFNPSVSLADKARFLCGRPDGADRPRKGAKGKAEGGKADPTEDTDVTDRPRKSARAAKGLSADGPEGGSPSKPADVNDGRGNWALLQQWLPGSPYLAFERWCIGAKAVPHLESFLEIVGGAPHELWEIFEGVLHPTVKALQKLHAKFAAGNVPADVRTYCVKHTAALKPPSSQEDDSDGGGLKADDDDEKIQIPTGGAPRVTEKELLLLVGGALAAFWSRVEKSDVPKGIQEILQAREQCQKEKADLKGAAQKAAAEEAAAGQGAAKAGDEKTGEQTAKAEQAP</sequence>
<feature type="compositionally biased region" description="Low complexity" evidence="1">
    <location>
        <begin position="336"/>
        <end position="355"/>
    </location>
</feature>
<feature type="non-terminal residue" evidence="2">
    <location>
        <position position="372"/>
    </location>
</feature>
<feature type="region of interest" description="Disordered" evidence="1">
    <location>
        <begin position="255"/>
        <end position="285"/>
    </location>
</feature>
<reference evidence="2" key="1">
    <citation type="submission" date="2023-10" db="EMBL/GenBank/DDBJ databases">
        <authorList>
            <person name="Chen Y."/>
            <person name="Shah S."/>
            <person name="Dougan E. K."/>
            <person name="Thang M."/>
            <person name="Chan C."/>
        </authorList>
    </citation>
    <scope>NUCLEOTIDE SEQUENCE [LARGE SCALE GENOMIC DNA]</scope>
</reference>